<keyword evidence="7 10" id="KW-0378">Hydrolase</keyword>
<evidence type="ECO:0000313" key="13">
    <source>
        <dbReference type="EMBL" id="KAL0638311.1"/>
    </source>
</evidence>
<evidence type="ECO:0000256" key="2">
    <source>
        <dbReference type="ARBA" id="ARBA00003969"/>
    </source>
</evidence>
<dbReference type="InterPro" id="IPR002241">
    <property type="entry name" value="Glyco_hydro_27"/>
</dbReference>
<gene>
    <name evidence="13" type="ORF">Q9L58_002613</name>
</gene>
<evidence type="ECO:0000256" key="11">
    <source>
        <dbReference type="SAM" id="SignalP"/>
    </source>
</evidence>
<accession>A0ABR3GQV3</accession>
<dbReference type="Gene3D" id="3.20.20.70">
    <property type="entry name" value="Aldolase class I"/>
    <property type="match status" value="1"/>
</dbReference>
<dbReference type="SUPFAM" id="SSF51011">
    <property type="entry name" value="Glycosyl hydrolase domain"/>
    <property type="match status" value="1"/>
</dbReference>
<proteinExistence type="inferred from homology"/>
<reference evidence="13 14" key="1">
    <citation type="submission" date="2024-02" db="EMBL/GenBank/DDBJ databases">
        <title>Discinaceae phylogenomics.</title>
        <authorList>
            <person name="Dirks A.C."/>
            <person name="James T.Y."/>
        </authorList>
    </citation>
    <scope>NUCLEOTIDE SEQUENCE [LARGE SCALE GENOMIC DNA]</scope>
    <source>
        <strain evidence="13 14">ACD0624</strain>
    </source>
</reference>
<keyword evidence="14" id="KW-1185">Reference proteome</keyword>
<keyword evidence="8" id="KW-0325">Glycoprotein</keyword>
<dbReference type="PRINTS" id="PR00740">
    <property type="entry name" value="GLHYDRLASE27"/>
</dbReference>
<dbReference type="InterPro" id="IPR013785">
    <property type="entry name" value="Aldolase_TIM"/>
</dbReference>
<evidence type="ECO:0000256" key="9">
    <source>
        <dbReference type="ARBA" id="ARBA00023295"/>
    </source>
</evidence>
<evidence type="ECO:0000256" key="8">
    <source>
        <dbReference type="ARBA" id="ARBA00023180"/>
    </source>
</evidence>
<comment type="function">
    <text evidence="2">Hydrolyzes a variety of simple alpha-D-galactoside as well as more complex molecules such as oligosaccharides and polysaccharides.</text>
</comment>
<dbReference type="Gene3D" id="2.60.40.1180">
    <property type="entry name" value="Golgi alpha-mannosidase II"/>
    <property type="match status" value="1"/>
</dbReference>
<evidence type="ECO:0000256" key="10">
    <source>
        <dbReference type="RuleBase" id="RU361168"/>
    </source>
</evidence>
<keyword evidence="6 11" id="KW-0732">Signal</keyword>
<comment type="caution">
    <text evidence="13">The sequence shown here is derived from an EMBL/GenBank/DDBJ whole genome shotgun (WGS) entry which is preliminary data.</text>
</comment>
<dbReference type="Pfam" id="PF17801">
    <property type="entry name" value="Melibiase_C"/>
    <property type="match status" value="1"/>
</dbReference>
<evidence type="ECO:0000256" key="7">
    <source>
        <dbReference type="ARBA" id="ARBA00022801"/>
    </source>
</evidence>
<keyword evidence="9 10" id="KW-0326">Glycosidase</keyword>
<sequence length="443" mass="49927">MHSSQLLHASLLVSFSSVTLALVSKDGVTGKLPALGWNSWNAFRCDINEDKFLTAGRKLIELGLDKAGYQYVNIDDCWSVKTGRDPKTNRIIPDLSKFPDGIDGTAKKIHDMGLKIGIYSDAGKTTCGGYPGSLYFEDIDAEAWAEWGIDYLKYDNCDVPSEYWLGDPYHGCHPDYNHPSGPNATCVDDPGVAPPGYDWSTSRSALRYRRMTDALQRQNRQILYSICNWGQAKIEIYGATIGHSWRMTDDIFPWWSRIAHILNYNTFRLNYVDFWAHNDVDMLEVGNGDLTPEETRSHFALWAAMKSPLLIGTSLDSISPANVAILKNQYLLAFNQDDRYGAPVKPYKWGINPDWTYNDTHPAEFYSGDSKAGTLVLMLNTLEVETTKTATWREIPELRRRSATCFNVLDVWTGQNLGCIRNYSKVVARHDTSVLLVRNSCAC</sequence>
<comment type="subcellular location">
    <subcellularLocation>
        <location evidence="3">Secreted</location>
    </subcellularLocation>
</comment>
<dbReference type="EC" id="3.2.1.22" evidence="10"/>
<evidence type="ECO:0000256" key="4">
    <source>
        <dbReference type="ARBA" id="ARBA00009743"/>
    </source>
</evidence>
<dbReference type="InterPro" id="IPR000111">
    <property type="entry name" value="Glyco_hydro_27/36_CS"/>
</dbReference>
<evidence type="ECO:0000256" key="5">
    <source>
        <dbReference type="ARBA" id="ARBA00022525"/>
    </source>
</evidence>
<comment type="similarity">
    <text evidence="4 10">Belongs to the glycosyl hydrolase 27 family.</text>
</comment>
<dbReference type="PANTHER" id="PTHR11452:SF61">
    <property type="entry name" value="ALPHA-GALACTOSIDASE B-RELATED"/>
    <property type="match status" value="1"/>
</dbReference>
<feature type="domain" description="Alpha galactosidase C-terminal" evidence="12">
    <location>
        <begin position="361"/>
        <end position="436"/>
    </location>
</feature>
<dbReference type="CDD" id="cd14792">
    <property type="entry name" value="GH27"/>
    <property type="match status" value="1"/>
</dbReference>
<dbReference type="EMBL" id="JBBBZM010000023">
    <property type="protein sequence ID" value="KAL0638311.1"/>
    <property type="molecule type" value="Genomic_DNA"/>
</dbReference>
<feature type="chain" id="PRO_5046342405" description="Alpha-galactosidase" evidence="11">
    <location>
        <begin position="22"/>
        <end position="443"/>
    </location>
</feature>
<dbReference type="InterPro" id="IPR017853">
    <property type="entry name" value="GH"/>
</dbReference>
<dbReference type="InterPro" id="IPR013780">
    <property type="entry name" value="Glyco_hydro_b"/>
</dbReference>
<protein>
    <recommendedName>
        <fullName evidence="10">Alpha-galactosidase</fullName>
        <ecNumber evidence="10">3.2.1.22</ecNumber>
    </recommendedName>
    <alternativeName>
        <fullName evidence="10">Melibiase</fullName>
    </alternativeName>
</protein>
<comment type="catalytic activity">
    <reaction evidence="1 10">
        <text>Hydrolysis of terminal, non-reducing alpha-D-galactose residues in alpha-D-galactosides, including galactose oligosaccharides, galactomannans and galactolipids.</text>
        <dbReference type="EC" id="3.2.1.22"/>
    </reaction>
</comment>
<name>A0ABR3GQV3_9PEZI</name>
<dbReference type="PANTHER" id="PTHR11452">
    <property type="entry name" value="ALPHA-GALACTOSIDASE/ALPHA-N-ACETYLGALACTOSAMINIDASE"/>
    <property type="match status" value="1"/>
</dbReference>
<evidence type="ECO:0000256" key="3">
    <source>
        <dbReference type="ARBA" id="ARBA00004613"/>
    </source>
</evidence>
<evidence type="ECO:0000313" key="14">
    <source>
        <dbReference type="Proteomes" id="UP001447188"/>
    </source>
</evidence>
<dbReference type="PROSITE" id="PS00512">
    <property type="entry name" value="ALPHA_GALACTOSIDASE"/>
    <property type="match status" value="1"/>
</dbReference>
<dbReference type="InterPro" id="IPR041233">
    <property type="entry name" value="Melibiase_C"/>
</dbReference>
<evidence type="ECO:0000256" key="6">
    <source>
        <dbReference type="ARBA" id="ARBA00022729"/>
    </source>
</evidence>
<dbReference type="SUPFAM" id="SSF51445">
    <property type="entry name" value="(Trans)glycosidases"/>
    <property type="match status" value="1"/>
</dbReference>
<organism evidence="13 14">
    <name type="scientific">Discina gigas</name>
    <dbReference type="NCBI Taxonomy" id="1032678"/>
    <lineage>
        <taxon>Eukaryota</taxon>
        <taxon>Fungi</taxon>
        <taxon>Dikarya</taxon>
        <taxon>Ascomycota</taxon>
        <taxon>Pezizomycotina</taxon>
        <taxon>Pezizomycetes</taxon>
        <taxon>Pezizales</taxon>
        <taxon>Discinaceae</taxon>
        <taxon>Discina</taxon>
    </lineage>
</organism>
<evidence type="ECO:0000256" key="1">
    <source>
        <dbReference type="ARBA" id="ARBA00001255"/>
    </source>
</evidence>
<evidence type="ECO:0000259" key="12">
    <source>
        <dbReference type="Pfam" id="PF17801"/>
    </source>
</evidence>
<keyword evidence="10" id="KW-1015">Disulfide bond</keyword>
<feature type="signal peptide" evidence="11">
    <location>
        <begin position="1"/>
        <end position="21"/>
    </location>
</feature>
<dbReference type="Pfam" id="PF16499">
    <property type="entry name" value="Melibiase_2"/>
    <property type="match status" value="2"/>
</dbReference>
<keyword evidence="5" id="KW-0964">Secreted</keyword>
<dbReference type="Proteomes" id="UP001447188">
    <property type="component" value="Unassembled WGS sequence"/>
</dbReference>